<evidence type="ECO:0000256" key="4">
    <source>
        <dbReference type="ARBA" id="ARBA00022840"/>
    </source>
</evidence>
<sequence>MQENSESQPMEWYPNRIMCGEEHLALLILNQPLQEECKLFVKVNWESALFHVAVDEVLDFYKSKGVSIMPTPDQDETDFTKALRLTEMHLQNKKLQVSSIIAVAQNGDRLDHILGNLNTLYQANEITSTPVFILGNHSLTWILSVGFHKIHVTKEMMNCHVGLIPLGQECKNVSTTGLKWNLTNDKMNFGGLISTCNMFDGSSVVTVSTDTPLIWTMEVALAE</sequence>
<evidence type="ECO:0000256" key="1">
    <source>
        <dbReference type="ARBA" id="ARBA00022679"/>
    </source>
</evidence>
<gene>
    <name evidence="6" type="primary">Tpk1</name>
    <name evidence="6" type="ORF">CEXT_763521</name>
</gene>
<keyword evidence="7" id="KW-1185">Reference proteome</keyword>
<dbReference type="PANTHER" id="PTHR13622:SF8">
    <property type="entry name" value="THIAMIN PYROPHOSPHOKINASE 1"/>
    <property type="match status" value="1"/>
</dbReference>
<accession>A0AAV4PXI3</accession>
<evidence type="ECO:0000259" key="5">
    <source>
        <dbReference type="SMART" id="SM00983"/>
    </source>
</evidence>
<dbReference type="GO" id="GO:0004788">
    <property type="term" value="F:thiamine diphosphokinase activity"/>
    <property type="evidence" value="ECO:0007669"/>
    <property type="project" value="InterPro"/>
</dbReference>
<dbReference type="Pfam" id="PF04263">
    <property type="entry name" value="TPK_catalytic"/>
    <property type="match status" value="1"/>
</dbReference>
<evidence type="ECO:0000256" key="2">
    <source>
        <dbReference type="ARBA" id="ARBA00022741"/>
    </source>
</evidence>
<evidence type="ECO:0000313" key="6">
    <source>
        <dbReference type="EMBL" id="GIY00587.1"/>
    </source>
</evidence>
<keyword evidence="1" id="KW-0808">Transferase</keyword>
<dbReference type="EMBL" id="BPLR01005204">
    <property type="protein sequence ID" value="GIY00587.1"/>
    <property type="molecule type" value="Genomic_DNA"/>
</dbReference>
<evidence type="ECO:0000313" key="7">
    <source>
        <dbReference type="Proteomes" id="UP001054945"/>
    </source>
</evidence>
<protein>
    <submittedName>
        <fullName evidence="6">Thiamin pyrophosphokinase 1</fullName>
    </submittedName>
</protein>
<dbReference type="InterPro" id="IPR036759">
    <property type="entry name" value="TPK_catalytic_sf"/>
</dbReference>
<dbReference type="AlphaFoldDB" id="A0AAV4PXI3"/>
<dbReference type="GO" id="GO:0016301">
    <property type="term" value="F:kinase activity"/>
    <property type="evidence" value="ECO:0007669"/>
    <property type="project" value="UniProtKB-KW"/>
</dbReference>
<dbReference type="CDD" id="cd07995">
    <property type="entry name" value="TPK"/>
    <property type="match status" value="1"/>
</dbReference>
<comment type="caution">
    <text evidence="6">The sequence shown here is derived from an EMBL/GenBank/DDBJ whole genome shotgun (WGS) entry which is preliminary data.</text>
</comment>
<keyword evidence="3" id="KW-0418">Kinase</keyword>
<dbReference type="Gene3D" id="3.40.50.10240">
    <property type="entry name" value="Thiamin pyrophosphokinase, catalytic domain"/>
    <property type="match status" value="1"/>
</dbReference>
<keyword evidence="2" id="KW-0547">Nucleotide-binding</keyword>
<dbReference type="NCBIfam" id="TIGR01378">
    <property type="entry name" value="thi_PPkinase"/>
    <property type="match status" value="1"/>
</dbReference>
<dbReference type="GO" id="GO:0009229">
    <property type="term" value="P:thiamine diphosphate biosynthetic process"/>
    <property type="evidence" value="ECO:0007669"/>
    <property type="project" value="InterPro"/>
</dbReference>
<dbReference type="InterPro" id="IPR036371">
    <property type="entry name" value="TPK_B1-bd_sf"/>
</dbReference>
<dbReference type="GO" id="GO:0006772">
    <property type="term" value="P:thiamine metabolic process"/>
    <property type="evidence" value="ECO:0007669"/>
    <property type="project" value="InterPro"/>
</dbReference>
<dbReference type="InterPro" id="IPR007371">
    <property type="entry name" value="TPK_catalytic"/>
</dbReference>
<dbReference type="SMART" id="SM00983">
    <property type="entry name" value="TPK_B1_binding"/>
    <property type="match status" value="1"/>
</dbReference>
<dbReference type="Pfam" id="PF04265">
    <property type="entry name" value="TPK_B1_binding"/>
    <property type="match status" value="1"/>
</dbReference>
<dbReference type="InterPro" id="IPR006282">
    <property type="entry name" value="Thi_PPkinase"/>
</dbReference>
<evidence type="ECO:0000256" key="3">
    <source>
        <dbReference type="ARBA" id="ARBA00022777"/>
    </source>
</evidence>
<dbReference type="InterPro" id="IPR007373">
    <property type="entry name" value="Thiamin_PyroPKinase_B1-bd"/>
</dbReference>
<proteinExistence type="predicted"/>
<dbReference type="GO" id="GO:0030975">
    <property type="term" value="F:thiamine binding"/>
    <property type="evidence" value="ECO:0007669"/>
    <property type="project" value="InterPro"/>
</dbReference>
<dbReference type="Proteomes" id="UP001054945">
    <property type="component" value="Unassembled WGS sequence"/>
</dbReference>
<dbReference type="SUPFAM" id="SSF63999">
    <property type="entry name" value="Thiamin pyrophosphokinase, catalytic domain"/>
    <property type="match status" value="1"/>
</dbReference>
<dbReference type="FunFam" id="3.40.50.10240:FF:000006">
    <property type="entry name" value="Thiamin pyrophosphokinase 1"/>
    <property type="match status" value="1"/>
</dbReference>
<reference evidence="6 7" key="1">
    <citation type="submission" date="2021-06" db="EMBL/GenBank/DDBJ databases">
        <title>Caerostris extrusa draft genome.</title>
        <authorList>
            <person name="Kono N."/>
            <person name="Arakawa K."/>
        </authorList>
    </citation>
    <scope>NUCLEOTIDE SEQUENCE [LARGE SCALE GENOMIC DNA]</scope>
</reference>
<dbReference type="SUPFAM" id="SSF63862">
    <property type="entry name" value="Thiamin pyrophosphokinase, substrate-binding domain"/>
    <property type="match status" value="1"/>
</dbReference>
<keyword evidence="4" id="KW-0067">ATP-binding</keyword>
<dbReference type="PANTHER" id="PTHR13622">
    <property type="entry name" value="THIAMIN PYROPHOSPHOKINASE"/>
    <property type="match status" value="1"/>
</dbReference>
<name>A0AAV4PXI3_CAEEX</name>
<organism evidence="6 7">
    <name type="scientific">Caerostris extrusa</name>
    <name type="common">Bark spider</name>
    <name type="synonym">Caerostris bankana</name>
    <dbReference type="NCBI Taxonomy" id="172846"/>
    <lineage>
        <taxon>Eukaryota</taxon>
        <taxon>Metazoa</taxon>
        <taxon>Ecdysozoa</taxon>
        <taxon>Arthropoda</taxon>
        <taxon>Chelicerata</taxon>
        <taxon>Arachnida</taxon>
        <taxon>Araneae</taxon>
        <taxon>Araneomorphae</taxon>
        <taxon>Entelegynae</taxon>
        <taxon>Araneoidea</taxon>
        <taxon>Araneidae</taxon>
        <taxon>Caerostris</taxon>
    </lineage>
</organism>
<dbReference type="GO" id="GO:0005524">
    <property type="term" value="F:ATP binding"/>
    <property type="evidence" value="ECO:0007669"/>
    <property type="project" value="UniProtKB-KW"/>
</dbReference>
<feature type="domain" description="Thiamin pyrophosphokinase thiamin-binding" evidence="5">
    <location>
        <begin position="148"/>
        <end position="213"/>
    </location>
</feature>